<gene>
    <name evidence="2" type="ORF">P171DRAFT_77655</name>
</gene>
<keyword evidence="3" id="KW-1185">Reference proteome</keyword>
<feature type="signal peptide" evidence="1">
    <location>
        <begin position="1"/>
        <end position="26"/>
    </location>
</feature>
<sequence length="237" mass="25639">MWWGGSWLKTILARGMCCLWLAKCMTKDEVCGSGLAWVAVEKEKKISACVGLVVCRKHQSCSACVHCLKRIRIASNVLVFGTVAGLQTITRKDIHHHPKGHGKTIRMGGMGGINLTLVRGLGLHTSLTSSSKTWPHQLSCGLVVLQKQLLEKSMARGGVKAVDEGGNVVPRVGVLSKAPTGSMRSNPSTKCTHVLLLCLSQTHAQDGLCVALRRLSKKHNNHFQGRAERDFGCGRGI</sequence>
<evidence type="ECO:0008006" key="4">
    <source>
        <dbReference type="Google" id="ProtNLM"/>
    </source>
</evidence>
<keyword evidence="1" id="KW-0732">Signal</keyword>
<name>A0A9P4PEZ6_9PLEO</name>
<proteinExistence type="predicted"/>
<evidence type="ECO:0000313" key="3">
    <source>
        <dbReference type="Proteomes" id="UP000799764"/>
    </source>
</evidence>
<protein>
    <recommendedName>
        <fullName evidence="4">Secreted protein</fullName>
    </recommendedName>
</protein>
<organism evidence="2 3">
    <name type="scientific">Karstenula rhodostoma CBS 690.94</name>
    <dbReference type="NCBI Taxonomy" id="1392251"/>
    <lineage>
        <taxon>Eukaryota</taxon>
        <taxon>Fungi</taxon>
        <taxon>Dikarya</taxon>
        <taxon>Ascomycota</taxon>
        <taxon>Pezizomycotina</taxon>
        <taxon>Dothideomycetes</taxon>
        <taxon>Pleosporomycetidae</taxon>
        <taxon>Pleosporales</taxon>
        <taxon>Massarineae</taxon>
        <taxon>Didymosphaeriaceae</taxon>
        <taxon>Karstenula</taxon>
    </lineage>
</organism>
<feature type="chain" id="PRO_5040489334" description="Secreted protein" evidence="1">
    <location>
        <begin position="27"/>
        <end position="237"/>
    </location>
</feature>
<evidence type="ECO:0000313" key="2">
    <source>
        <dbReference type="EMBL" id="KAF2441731.1"/>
    </source>
</evidence>
<reference evidence="2" key="1">
    <citation type="journal article" date="2020" name="Stud. Mycol.">
        <title>101 Dothideomycetes genomes: a test case for predicting lifestyles and emergence of pathogens.</title>
        <authorList>
            <person name="Haridas S."/>
            <person name="Albert R."/>
            <person name="Binder M."/>
            <person name="Bloem J."/>
            <person name="Labutti K."/>
            <person name="Salamov A."/>
            <person name="Andreopoulos B."/>
            <person name="Baker S."/>
            <person name="Barry K."/>
            <person name="Bills G."/>
            <person name="Bluhm B."/>
            <person name="Cannon C."/>
            <person name="Castanera R."/>
            <person name="Culley D."/>
            <person name="Daum C."/>
            <person name="Ezra D."/>
            <person name="Gonzalez J."/>
            <person name="Henrissat B."/>
            <person name="Kuo A."/>
            <person name="Liang C."/>
            <person name="Lipzen A."/>
            <person name="Lutzoni F."/>
            <person name="Magnuson J."/>
            <person name="Mondo S."/>
            <person name="Nolan M."/>
            <person name="Ohm R."/>
            <person name="Pangilinan J."/>
            <person name="Park H.-J."/>
            <person name="Ramirez L."/>
            <person name="Alfaro M."/>
            <person name="Sun H."/>
            <person name="Tritt A."/>
            <person name="Yoshinaga Y."/>
            <person name="Zwiers L.-H."/>
            <person name="Turgeon B."/>
            <person name="Goodwin S."/>
            <person name="Spatafora J."/>
            <person name="Crous P."/>
            <person name="Grigoriev I."/>
        </authorList>
    </citation>
    <scope>NUCLEOTIDE SEQUENCE</scope>
    <source>
        <strain evidence="2">CBS 690.94</strain>
    </source>
</reference>
<comment type="caution">
    <text evidence="2">The sequence shown here is derived from an EMBL/GenBank/DDBJ whole genome shotgun (WGS) entry which is preliminary data.</text>
</comment>
<dbReference type="Proteomes" id="UP000799764">
    <property type="component" value="Unassembled WGS sequence"/>
</dbReference>
<dbReference type="EMBL" id="MU001505">
    <property type="protein sequence ID" value="KAF2441731.1"/>
    <property type="molecule type" value="Genomic_DNA"/>
</dbReference>
<dbReference type="AlphaFoldDB" id="A0A9P4PEZ6"/>
<accession>A0A9P4PEZ6</accession>
<evidence type="ECO:0000256" key="1">
    <source>
        <dbReference type="SAM" id="SignalP"/>
    </source>
</evidence>